<evidence type="ECO:0000256" key="1">
    <source>
        <dbReference type="SAM" id="MobiDB-lite"/>
    </source>
</evidence>
<name>A0A2I0HKN2_PUNGR</name>
<accession>A0A2I0HKN2</accession>
<organism evidence="2 3">
    <name type="scientific">Punica granatum</name>
    <name type="common">Pomegranate</name>
    <dbReference type="NCBI Taxonomy" id="22663"/>
    <lineage>
        <taxon>Eukaryota</taxon>
        <taxon>Viridiplantae</taxon>
        <taxon>Streptophyta</taxon>
        <taxon>Embryophyta</taxon>
        <taxon>Tracheophyta</taxon>
        <taxon>Spermatophyta</taxon>
        <taxon>Magnoliopsida</taxon>
        <taxon>eudicotyledons</taxon>
        <taxon>Gunneridae</taxon>
        <taxon>Pentapetalae</taxon>
        <taxon>rosids</taxon>
        <taxon>malvids</taxon>
        <taxon>Myrtales</taxon>
        <taxon>Lythraceae</taxon>
        <taxon>Punica</taxon>
    </lineage>
</organism>
<dbReference type="Proteomes" id="UP000233551">
    <property type="component" value="Unassembled WGS sequence"/>
</dbReference>
<feature type="compositionally biased region" description="Gly residues" evidence="1">
    <location>
        <begin position="40"/>
        <end position="52"/>
    </location>
</feature>
<evidence type="ECO:0000313" key="3">
    <source>
        <dbReference type="Proteomes" id="UP000233551"/>
    </source>
</evidence>
<proteinExistence type="predicted"/>
<evidence type="ECO:0000313" key="2">
    <source>
        <dbReference type="EMBL" id="PKI32221.1"/>
    </source>
</evidence>
<comment type="caution">
    <text evidence="2">The sequence shown here is derived from an EMBL/GenBank/DDBJ whole genome shotgun (WGS) entry which is preliminary data.</text>
</comment>
<dbReference type="EMBL" id="PGOL01007910">
    <property type="protein sequence ID" value="PKI32221.1"/>
    <property type="molecule type" value="Genomic_DNA"/>
</dbReference>
<feature type="region of interest" description="Disordered" evidence="1">
    <location>
        <begin position="97"/>
        <end position="117"/>
    </location>
</feature>
<keyword evidence="3" id="KW-1185">Reference proteome</keyword>
<feature type="region of interest" description="Disordered" evidence="1">
    <location>
        <begin position="32"/>
        <end position="85"/>
    </location>
</feature>
<sequence>MIPSVSTIYQSVNFDVNSANVAVNSAYMRKKKERGDANIGEGGEGRGGGSPGFGHHNLNQDCRRPHLGYGSRDRGHHRSQLPLSLSLKSLKKEREIWGGGGLEPSHYRPNEITGDLD</sequence>
<reference evidence="2 3" key="1">
    <citation type="submission" date="2017-11" db="EMBL/GenBank/DDBJ databases">
        <title>De-novo sequencing of pomegranate (Punica granatum L.) genome.</title>
        <authorList>
            <person name="Akparov Z."/>
            <person name="Amiraslanov A."/>
            <person name="Hajiyeva S."/>
            <person name="Abbasov M."/>
            <person name="Kaur K."/>
            <person name="Hamwieh A."/>
            <person name="Solovyev V."/>
            <person name="Salamov A."/>
            <person name="Braich B."/>
            <person name="Kosarev P."/>
            <person name="Mahmoud A."/>
            <person name="Hajiyev E."/>
            <person name="Babayeva S."/>
            <person name="Izzatullayeva V."/>
            <person name="Mammadov A."/>
            <person name="Mammadov A."/>
            <person name="Sharifova S."/>
            <person name="Ojaghi J."/>
            <person name="Eynullazada K."/>
            <person name="Bayramov B."/>
            <person name="Abdulazimova A."/>
            <person name="Shahmuradov I."/>
        </authorList>
    </citation>
    <scope>NUCLEOTIDE SEQUENCE [LARGE SCALE GENOMIC DNA]</scope>
    <source>
        <strain evidence="3">cv. AG2017</strain>
        <tissue evidence="2">Leaf</tissue>
    </source>
</reference>
<gene>
    <name evidence="2" type="ORF">CRG98_047392</name>
</gene>
<dbReference type="AlphaFoldDB" id="A0A2I0HKN2"/>
<protein>
    <submittedName>
        <fullName evidence="2">Uncharacterized protein</fullName>
    </submittedName>
</protein>